<gene>
    <name evidence="1" type="ORF">PHMEG_00015043</name>
</gene>
<evidence type="ECO:0000313" key="1">
    <source>
        <dbReference type="EMBL" id="OWZ11877.1"/>
    </source>
</evidence>
<name>A0A225W4D4_9STRA</name>
<keyword evidence="2" id="KW-1185">Reference proteome</keyword>
<keyword evidence="1" id="KW-0548">Nucleotidyltransferase</keyword>
<accession>A0A225W4D4</accession>
<proteinExistence type="predicted"/>
<organism evidence="1 2">
    <name type="scientific">Phytophthora megakarya</name>
    <dbReference type="NCBI Taxonomy" id="4795"/>
    <lineage>
        <taxon>Eukaryota</taxon>
        <taxon>Sar</taxon>
        <taxon>Stramenopiles</taxon>
        <taxon>Oomycota</taxon>
        <taxon>Peronosporomycetes</taxon>
        <taxon>Peronosporales</taxon>
        <taxon>Peronosporaceae</taxon>
        <taxon>Phytophthora</taxon>
    </lineage>
</organism>
<dbReference type="AlphaFoldDB" id="A0A225W4D4"/>
<keyword evidence="1" id="KW-0808">Transferase</keyword>
<comment type="caution">
    <text evidence="1">The sequence shown here is derived from an EMBL/GenBank/DDBJ whole genome shotgun (WGS) entry which is preliminary data.</text>
</comment>
<dbReference type="EMBL" id="NBNE01002003">
    <property type="protein sequence ID" value="OWZ11877.1"/>
    <property type="molecule type" value="Genomic_DNA"/>
</dbReference>
<sequence length="121" mass="13999">MWITPHPLLTKVRALWAGQRRWTQSRRRYKRLIKTRLQKEAEQVKISIADKWKSSHEVLAAALESLPWKRIHEMEGVTAYQSQNILRLKLNRLRLWTGKDRGLGCSATSCAQRSAGGGQHI</sequence>
<dbReference type="OrthoDB" id="93508at2759"/>
<keyword evidence="1" id="KW-0695">RNA-directed DNA polymerase</keyword>
<dbReference type="GO" id="GO:0003964">
    <property type="term" value="F:RNA-directed DNA polymerase activity"/>
    <property type="evidence" value="ECO:0007669"/>
    <property type="project" value="UniProtKB-KW"/>
</dbReference>
<reference evidence="2" key="1">
    <citation type="submission" date="2017-03" db="EMBL/GenBank/DDBJ databases">
        <title>Phytopthora megakarya and P. palmivora, two closely related causual agents of cacao black pod achieved similar genome size and gene model numbers by different mechanisms.</title>
        <authorList>
            <person name="Ali S."/>
            <person name="Shao J."/>
            <person name="Larry D.J."/>
            <person name="Kronmiller B."/>
            <person name="Shen D."/>
            <person name="Strem M.D."/>
            <person name="Melnick R.L."/>
            <person name="Guiltinan M.J."/>
            <person name="Tyler B.M."/>
            <person name="Meinhardt L.W."/>
            <person name="Bailey B.A."/>
        </authorList>
    </citation>
    <scope>NUCLEOTIDE SEQUENCE [LARGE SCALE GENOMIC DNA]</scope>
    <source>
        <strain evidence="2">zdho120</strain>
    </source>
</reference>
<protein>
    <submittedName>
        <fullName evidence="1">Reverse transcriptase</fullName>
    </submittedName>
</protein>
<dbReference type="Proteomes" id="UP000198211">
    <property type="component" value="Unassembled WGS sequence"/>
</dbReference>
<evidence type="ECO:0000313" key="2">
    <source>
        <dbReference type="Proteomes" id="UP000198211"/>
    </source>
</evidence>